<accession>A0A9P4TQR1</accession>
<evidence type="ECO:0000256" key="1">
    <source>
        <dbReference type="SAM" id="MobiDB-lite"/>
    </source>
</evidence>
<name>A0A9P4TQR1_9PLEO</name>
<sequence length="212" mass="23502">MAHFLRELSHDHYRLPWTFILLLAVSLLTLLSLTLTITLHLLHGLSPLLNLSLNSLLALLWTVGFALLTWWSSGTLSHVCNTANWDSGLGISICREYKALFSFSLLGWLGTVLALVLDVNVYRSTNRRGKFSAIQNTDHGHGGYEGKRGYDDGGDVRVVVRGQESNPNPMAKKKAKVSEGYAVPEEQFAYDEDTGYHGAGGQIERSSIEDRI</sequence>
<reference evidence="4" key="1">
    <citation type="journal article" date="2020" name="Stud. Mycol.">
        <title>101 Dothideomycetes genomes: A test case for predicting lifestyles and emergence of pathogens.</title>
        <authorList>
            <person name="Haridas S."/>
            <person name="Albert R."/>
            <person name="Binder M."/>
            <person name="Bloem J."/>
            <person name="LaButti K."/>
            <person name="Salamov A."/>
            <person name="Andreopoulos B."/>
            <person name="Baker S."/>
            <person name="Barry K."/>
            <person name="Bills G."/>
            <person name="Bluhm B."/>
            <person name="Cannon C."/>
            <person name="Castanera R."/>
            <person name="Culley D."/>
            <person name="Daum C."/>
            <person name="Ezra D."/>
            <person name="Gonzalez J."/>
            <person name="Henrissat B."/>
            <person name="Kuo A."/>
            <person name="Liang C."/>
            <person name="Lipzen A."/>
            <person name="Lutzoni F."/>
            <person name="Magnuson J."/>
            <person name="Mondo S."/>
            <person name="Nolan M."/>
            <person name="Ohm R."/>
            <person name="Pangilinan J."/>
            <person name="Park H.-J."/>
            <person name="Ramirez L."/>
            <person name="Alfaro M."/>
            <person name="Sun H."/>
            <person name="Tritt A."/>
            <person name="Yoshinaga Y."/>
            <person name="Zwiers L.-H."/>
            <person name="Turgeon B."/>
            <person name="Goodwin S."/>
            <person name="Spatafora J."/>
            <person name="Crous P."/>
            <person name="Grigoriev I."/>
        </authorList>
    </citation>
    <scope>NUCLEOTIDE SEQUENCE [LARGE SCALE GENOMIC DNA]</scope>
    <source>
        <strain evidence="4">CBS 304.66</strain>
    </source>
</reference>
<feature type="transmembrane region" description="Helical" evidence="2">
    <location>
        <begin position="51"/>
        <end position="71"/>
    </location>
</feature>
<feature type="region of interest" description="Disordered" evidence="1">
    <location>
        <begin position="192"/>
        <end position="212"/>
    </location>
</feature>
<proteinExistence type="predicted"/>
<dbReference type="OrthoDB" id="5344006at2759"/>
<keyword evidence="4" id="KW-1185">Reference proteome</keyword>
<keyword evidence="2" id="KW-0812">Transmembrane</keyword>
<dbReference type="Proteomes" id="UP000800093">
    <property type="component" value="Unassembled WGS sequence"/>
</dbReference>
<dbReference type="AlphaFoldDB" id="A0A9P4TQR1"/>
<evidence type="ECO:0000313" key="4">
    <source>
        <dbReference type="Proteomes" id="UP000800093"/>
    </source>
</evidence>
<keyword evidence="2" id="KW-1133">Transmembrane helix</keyword>
<comment type="caution">
    <text evidence="3">The sequence shown here is derived from an EMBL/GenBank/DDBJ whole genome shotgun (WGS) entry which is preliminary data.</text>
</comment>
<organism evidence="3 4">
    <name type="scientific">Lojkania enalia</name>
    <dbReference type="NCBI Taxonomy" id="147567"/>
    <lineage>
        <taxon>Eukaryota</taxon>
        <taxon>Fungi</taxon>
        <taxon>Dikarya</taxon>
        <taxon>Ascomycota</taxon>
        <taxon>Pezizomycotina</taxon>
        <taxon>Dothideomycetes</taxon>
        <taxon>Pleosporomycetidae</taxon>
        <taxon>Pleosporales</taxon>
        <taxon>Pleosporales incertae sedis</taxon>
        <taxon>Lojkania</taxon>
    </lineage>
</organism>
<gene>
    <name evidence="3" type="ORF">CC78DRAFT_528823</name>
</gene>
<feature type="transmembrane region" description="Helical" evidence="2">
    <location>
        <begin position="99"/>
        <end position="122"/>
    </location>
</feature>
<evidence type="ECO:0000256" key="2">
    <source>
        <dbReference type="SAM" id="Phobius"/>
    </source>
</evidence>
<evidence type="ECO:0000313" key="3">
    <source>
        <dbReference type="EMBL" id="KAF2269620.1"/>
    </source>
</evidence>
<protein>
    <recommendedName>
        <fullName evidence="5">MARVEL domain-containing protein</fullName>
    </recommendedName>
</protein>
<dbReference type="EMBL" id="ML986581">
    <property type="protein sequence ID" value="KAF2269620.1"/>
    <property type="molecule type" value="Genomic_DNA"/>
</dbReference>
<feature type="transmembrane region" description="Helical" evidence="2">
    <location>
        <begin position="15"/>
        <end position="39"/>
    </location>
</feature>
<evidence type="ECO:0008006" key="5">
    <source>
        <dbReference type="Google" id="ProtNLM"/>
    </source>
</evidence>
<keyword evidence="2" id="KW-0472">Membrane</keyword>